<dbReference type="Gene3D" id="3.40.50.410">
    <property type="entry name" value="von Willebrand factor, type A domain"/>
    <property type="match status" value="1"/>
</dbReference>
<feature type="transmembrane region" description="Helical" evidence="1">
    <location>
        <begin position="12"/>
        <end position="32"/>
    </location>
</feature>
<keyword evidence="1" id="KW-1133">Transmembrane helix</keyword>
<dbReference type="Proteomes" id="UP000659388">
    <property type="component" value="Unassembled WGS sequence"/>
</dbReference>
<gene>
    <name evidence="3" type="ORF">JL102_06760</name>
</gene>
<comment type="caution">
    <text evidence="3">The sequence shown here is derived from an EMBL/GenBank/DDBJ whole genome shotgun (WGS) entry which is preliminary data.</text>
</comment>
<reference evidence="3" key="1">
    <citation type="submission" date="2021-01" db="EMBL/GenBank/DDBJ databases">
        <title>Fulvivirga kasyanovii gen. nov., sp nov., a novel member of the phylum Bacteroidetes isolated from seawater in a mussel farm.</title>
        <authorList>
            <person name="Zhao L.-H."/>
            <person name="Wang Z.-J."/>
        </authorList>
    </citation>
    <scope>NUCLEOTIDE SEQUENCE</scope>
    <source>
        <strain evidence="3">2943</strain>
    </source>
</reference>
<evidence type="ECO:0000256" key="1">
    <source>
        <dbReference type="SAM" id="Phobius"/>
    </source>
</evidence>
<dbReference type="EMBL" id="JAESIY010000003">
    <property type="protein sequence ID" value="MBL3655823.1"/>
    <property type="molecule type" value="Genomic_DNA"/>
</dbReference>
<organism evidence="3 4">
    <name type="scientific">Fulvivirga sediminis</name>
    <dbReference type="NCBI Taxonomy" id="2803949"/>
    <lineage>
        <taxon>Bacteria</taxon>
        <taxon>Pseudomonadati</taxon>
        <taxon>Bacteroidota</taxon>
        <taxon>Cytophagia</taxon>
        <taxon>Cytophagales</taxon>
        <taxon>Fulvivirgaceae</taxon>
        <taxon>Fulvivirga</taxon>
    </lineage>
</organism>
<protein>
    <submittedName>
        <fullName evidence="3">VWA domain-containing protein</fullName>
    </submittedName>
</protein>
<dbReference type="InterPro" id="IPR036465">
    <property type="entry name" value="vWFA_dom_sf"/>
</dbReference>
<dbReference type="PROSITE" id="PS50234">
    <property type="entry name" value="VWFA"/>
    <property type="match status" value="1"/>
</dbReference>
<accession>A0A937JXU8</accession>
<dbReference type="SUPFAM" id="SSF53300">
    <property type="entry name" value="vWA-like"/>
    <property type="match status" value="1"/>
</dbReference>
<sequence length="556" mass="63257">MSLVDYQMLTKNNRFTILMAFVCAIATTFPFITKAQNHNSGSNNTKEKIASAINGYLGILAVTTGKIRKHGELLNSYNLRVNDRYLSGGRVSKFTPLLKQLPEREKERGIVGLSDIPEAHRAEVDKLFNSIWSKLGERLQLELILNDLTKDYPPATNVARLDSIYSYLEQIDHNYKEYYALTMRFEELAADIYAQYLADDKNSAWKDTAGEMKVVIDSVRNYIYNAREGYYSDESPLDTLYLSQALEHLAVDKTKNLGAIKRVKGSDGSNAHQYYDLFIHHMQRAMREFHNPYKPLMPYAPQPYYYVVNEFDYAIDDYNKIMTLSGRSDLTEPPAYLVGLVKEIGLYNFSGPRKAPEPESVNLSNDADPLPINVSMEGFAYTHTVLLLDVSGSMNDPVKLPLLKQSIMRLAPYMREYDRVSVVIYSDDAQVIFENEPFSNQKAMKKMETLISKGNTDAQKGLKEAYKLAEKEFITQGNNRIIIATDGDFHIDDKTEKMVQKGYEKGVFLSVFGFGHKIYDEKRFEALTAMSGGNYLHIDEDNSLQALVAELQAVRK</sequence>
<keyword evidence="1" id="KW-0472">Membrane</keyword>
<dbReference type="Pfam" id="PF00092">
    <property type="entry name" value="VWA"/>
    <property type="match status" value="1"/>
</dbReference>
<evidence type="ECO:0000313" key="3">
    <source>
        <dbReference type="EMBL" id="MBL3655823.1"/>
    </source>
</evidence>
<dbReference type="InterPro" id="IPR051266">
    <property type="entry name" value="CLCR"/>
</dbReference>
<dbReference type="AlphaFoldDB" id="A0A937JXU8"/>
<dbReference type="SMART" id="SM00327">
    <property type="entry name" value="VWA"/>
    <property type="match status" value="1"/>
</dbReference>
<name>A0A937JXU8_9BACT</name>
<evidence type="ECO:0000259" key="2">
    <source>
        <dbReference type="PROSITE" id="PS50234"/>
    </source>
</evidence>
<feature type="domain" description="VWFA" evidence="2">
    <location>
        <begin position="383"/>
        <end position="551"/>
    </location>
</feature>
<dbReference type="PANTHER" id="PTHR10579:SF57">
    <property type="entry name" value="OS11G0687100 PROTEIN"/>
    <property type="match status" value="1"/>
</dbReference>
<evidence type="ECO:0000313" key="4">
    <source>
        <dbReference type="Proteomes" id="UP000659388"/>
    </source>
</evidence>
<dbReference type="InterPro" id="IPR002035">
    <property type="entry name" value="VWF_A"/>
</dbReference>
<keyword evidence="1" id="KW-0812">Transmembrane</keyword>
<proteinExistence type="predicted"/>
<dbReference type="PANTHER" id="PTHR10579">
    <property type="entry name" value="CALCIUM-ACTIVATED CHLORIDE CHANNEL REGULATOR"/>
    <property type="match status" value="1"/>
</dbReference>
<keyword evidence="4" id="KW-1185">Reference proteome</keyword>